<evidence type="ECO:0000256" key="8">
    <source>
        <dbReference type="ARBA" id="ARBA00022843"/>
    </source>
</evidence>
<keyword evidence="4" id="KW-0053">Apoptosis</keyword>
<evidence type="ECO:0000313" key="13">
    <source>
        <dbReference type="EMBL" id="CAF1081321.1"/>
    </source>
</evidence>
<keyword evidence="3" id="KW-1017">Isopeptide bond</keyword>
<dbReference type="SUPFAM" id="SSF57850">
    <property type="entry name" value="RING/U-box"/>
    <property type="match status" value="1"/>
</dbReference>
<evidence type="ECO:0000256" key="7">
    <source>
        <dbReference type="ARBA" id="ARBA00022833"/>
    </source>
</evidence>
<dbReference type="GO" id="GO:0008270">
    <property type="term" value="F:zinc ion binding"/>
    <property type="evidence" value="ECO:0007669"/>
    <property type="project" value="UniProtKB-KW"/>
</dbReference>
<dbReference type="AlphaFoldDB" id="A0A814MM38"/>
<evidence type="ECO:0000256" key="9">
    <source>
        <dbReference type="ARBA" id="ARBA00023054"/>
    </source>
</evidence>
<dbReference type="PROSITE" id="PS50144">
    <property type="entry name" value="MATH"/>
    <property type="match status" value="1"/>
</dbReference>
<dbReference type="InterPro" id="IPR049342">
    <property type="entry name" value="TRAF1-6_MATH_dom"/>
</dbReference>
<protein>
    <submittedName>
        <fullName evidence="13">Uncharacterized protein</fullName>
    </submittedName>
</protein>
<evidence type="ECO:0000313" key="14">
    <source>
        <dbReference type="Proteomes" id="UP000663870"/>
    </source>
</evidence>
<dbReference type="PROSITE" id="PS00518">
    <property type="entry name" value="ZF_RING_1"/>
    <property type="match status" value="1"/>
</dbReference>
<dbReference type="CDD" id="cd00270">
    <property type="entry name" value="MATH_TRAF_C"/>
    <property type="match status" value="1"/>
</dbReference>
<dbReference type="InterPro" id="IPR001841">
    <property type="entry name" value="Znf_RING"/>
</dbReference>
<keyword evidence="7" id="KW-0862">Zinc</keyword>
<dbReference type="SMART" id="SM00061">
    <property type="entry name" value="MATH"/>
    <property type="match status" value="1"/>
</dbReference>
<feature type="domain" description="RING-type" evidence="11">
    <location>
        <begin position="24"/>
        <end position="61"/>
    </location>
</feature>
<dbReference type="Gene3D" id="2.60.210.10">
    <property type="entry name" value="Apoptosis, Tumor Necrosis Factor Receptor Associated Protein 2, Chain A"/>
    <property type="match status" value="1"/>
</dbReference>
<keyword evidence="5" id="KW-0479">Metal-binding</keyword>
<dbReference type="SUPFAM" id="SSF49599">
    <property type="entry name" value="TRAF domain-like"/>
    <property type="match status" value="1"/>
</dbReference>
<proteinExistence type="predicted"/>
<keyword evidence="14" id="KW-1185">Reference proteome</keyword>
<dbReference type="FunFam" id="2.60.210.10:FF:000001">
    <property type="entry name" value="TNF receptor-associated factor"/>
    <property type="match status" value="1"/>
</dbReference>
<dbReference type="PROSITE" id="PS50089">
    <property type="entry name" value="ZF_RING_2"/>
    <property type="match status" value="1"/>
</dbReference>
<dbReference type="Pfam" id="PF21355">
    <property type="entry name" value="TRAF-mep_MATH"/>
    <property type="match status" value="1"/>
</dbReference>
<evidence type="ECO:0000256" key="1">
    <source>
        <dbReference type="ARBA" id="ARBA00004496"/>
    </source>
</evidence>
<dbReference type="PANTHER" id="PTHR10131:SF138">
    <property type="entry name" value="RE66324P"/>
    <property type="match status" value="1"/>
</dbReference>
<dbReference type="GO" id="GO:0007165">
    <property type="term" value="P:signal transduction"/>
    <property type="evidence" value="ECO:0007669"/>
    <property type="project" value="InterPro"/>
</dbReference>
<name>A0A814MM38_9BILA</name>
<dbReference type="PANTHER" id="PTHR10131">
    <property type="entry name" value="TNF RECEPTOR ASSOCIATED FACTOR"/>
    <property type="match status" value="1"/>
</dbReference>
<dbReference type="InterPro" id="IPR008974">
    <property type="entry name" value="TRAF-like"/>
</dbReference>
<dbReference type="GO" id="GO:0043122">
    <property type="term" value="P:regulation of canonical NF-kappaB signal transduction"/>
    <property type="evidence" value="ECO:0007669"/>
    <property type="project" value="TreeGrafter"/>
</dbReference>
<gene>
    <name evidence="13" type="ORF">JXQ802_LOCUS18199</name>
</gene>
<keyword evidence="8" id="KW-0832">Ubl conjugation</keyword>
<keyword evidence="2" id="KW-0963">Cytoplasm</keyword>
<dbReference type="InterPro" id="IPR002083">
    <property type="entry name" value="MATH/TRAF_dom"/>
</dbReference>
<dbReference type="GO" id="GO:0005164">
    <property type="term" value="F:tumor necrosis factor receptor binding"/>
    <property type="evidence" value="ECO:0007669"/>
    <property type="project" value="TreeGrafter"/>
</dbReference>
<feature type="domain" description="MATH" evidence="12">
    <location>
        <begin position="307"/>
        <end position="454"/>
    </location>
</feature>
<evidence type="ECO:0000256" key="5">
    <source>
        <dbReference type="ARBA" id="ARBA00022723"/>
    </source>
</evidence>
<evidence type="ECO:0000259" key="12">
    <source>
        <dbReference type="PROSITE" id="PS50144"/>
    </source>
</evidence>
<dbReference type="InterPro" id="IPR017907">
    <property type="entry name" value="Znf_RING_CS"/>
</dbReference>
<dbReference type="EMBL" id="CAJNOL010000474">
    <property type="protein sequence ID" value="CAF1081321.1"/>
    <property type="molecule type" value="Genomic_DNA"/>
</dbReference>
<dbReference type="GO" id="GO:0006915">
    <property type="term" value="P:apoptotic process"/>
    <property type="evidence" value="ECO:0007669"/>
    <property type="project" value="UniProtKB-KW"/>
</dbReference>
<dbReference type="PIRSF" id="PIRSF015614">
    <property type="entry name" value="TRAF"/>
    <property type="match status" value="1"/>
</dbReference>
<evidence type="ECO:0000256" key="2">
    <source>
        <dbReference type="ARBA" id="ARBA00022490"/>
    </source>
</evidence>
<comment type="subcellular location">
    <subcellularLocation>
        <location evidence="1">Cytoplasm</location>
    </subcellularLocation>
</comment>
<dbReference type="InterPro" id="IPR012227">
    <property type="entry name" value="TNF_rcpt-assoc_TRAF_met"/>
</dbReference>
<accession>A0A814MM38</accession>
<dbReference type="InterPro" id="IPR013083">
    <property type="entry name" value="Znf_RING/FYVE/PHD"/>
</dbReference>
<comment type="caution">
    <text evidence="13">The sequence shown here is derived from an EMBL/GenBank/DDBJ whole genome shotgun (WGS) entry which is preliminary data.</text>
</comment>
<reference evidence="13" key="1">
    <citation type="submission" date="2021-02" db="EMBL/GenBank/DDBJ databases">
        <authorList>
            <person name="Nowell W R."/>
        </authorList>
    </citation>
    <scope>NUCLEOTIDE SEQUENCE</scope>
</reference>
<dbReference type="GO" id="GO:0009898">
    <property type="term" value="C:cytoplasmic side of plasma membrane"/>
    <property type="evidence" value="ECO:0007669"/>
    <property type="project" value="TreeGrafter"/>
</dbReference>
<keyword evidence="6 10" id="KW-0863">Zinc-finger</keyword>
<evidence type="ECO:0000259" key="11">
    <source>
        <dbReference type="PROSITE" id="PS50089"/>
    </source>
</evidence>
<dbReference type="Gene3D" id="3.30.40.10">
    <property type="entry name" value="Zinc/RING finger domain, C3HC4 (zinc finger)"/>
    <property type="match status" value="2"/>
</dbReference>
<evidence type="ECO:0000256" key="6">
    <source>
        <dbReference type="ARBA" id="ARBA00022771"/>
    </source>
</evidence>
<evidence type="ECO:0000256" key="3">
    <source>
        <dbReference type="ARBA" id="ARBA00022499"/>
    </source>
</evidence>
<keyword evidence="9" id="KW-0175">Coiled coil</keyword>
<dbReference type="SMART" id="SM00184">
    <property type="entry name" value="RING"/>
    <property type="match status" value="1"/>
</dbReference>
<evidence type="ECO:0000256" key="10">
    <source>
        <dbReference type="PROSITE-ProRule" id="PRU00175"/>
    </source>
</evidence>
<dbReference type="Proteomes" id="UP000663870">
    <property type="component" value="Unassembled WGS sequence"/>
</dbReference>
<organism evidence="13 14">
    <name type="scientific">Rotaria sordida</name>
    <dbReference type="NCBI Taxonomy" id="392033"/>
    <lineage>
        <taxon>Eukaryota</taxon>
        <taxon>Metazoa</taxon>
        <taxon>Spiralia</taxon>
        <taxon>Gnathifera</taxon>
        <taxon>Rotifera</taxon>
        <taxon>Eurotatoria</taxon>
        <taxon>Bdelloidea</taxon>
        <taxon>Philodinida</taxon>
        <taxon>Philodinidae</taxon>
        <taxon>Rotaria</taxon>
    </lineage>
</organism>
<dbReference type="GO" id="GO:0042981">
    <property type="term" value="P:regulation of apoptotic process"/>
    <property type="evidence" value="ECO:0007669"/>
    <property type="project" value="InterPro"/>
</dbReference>
<evidence type="ECO:0000256" key="4">
    <source>
        <dbReference type="ARBA" id="ARBA00022703"/>
    </source>
</evidence>
<sequence length="515" mass="59423">MTKWLANKGYDAKNIFSLDEKYKCLICGFILRDPVQITCGHRICYACLHVENNIVRCPECSEITLTSKIRLDKGFDNEIQTLIIVCILCEWSGHLKNYQNHLEQLHNQYRCLYCNEIFTSLTLMNQHKETTCPQMMVNCNLQSYGCNELVLRCNLSEHYLSEMHQKTLVLYALQLVSKLTEENQKIACSDMHDERKIIDLPSKVTTALSTTLVTDEYNAQQEYINEMVNTLSDGIVTLNDDIQRLSSESLQQSQLIEMTSQSLIQLKTSCEESNVGLNAFNTNMSILQQDYFSLKHKIEETQSISYDGILIWKITNIQEKMIDAQSERQVSIYSPPFYSSLTGYKMCARLYLYGDGNARRTHISLFFVLMRGLHDSLLKFPFTHKVTFCLFDQTGEQQHIIDSFRPDPKSSSFQKPRCDMNIASGIPKFVSLDKIQQQNNRYIKENTMFIKVMVDFENLPKTMIPFAVGLNPGLPTYCQQRMIQQEIERRVQLQSQKKLTSNAVTTNSNLSISNQ</sequence>
<dbReference type="GO" id="GO:0005737">
    <property type="term" value="C:cytoplasm"/>
    <property type="evidence" value="ECO:0007669"/>
    <property type="project" value="UniProtKB-SubCell"/>
</dbReference>